<feature type="region of interest" description="Disordered" evidence="6">
    <location>
        <begin position="190"/>
        <end position="211"/>
    </location>
</feature>
<keyword evidence="4" id="KW-0539">Nucleus</keyword>
<evidence type="ECO:0000256" key="6">
    <source>
        <dbReference type="SAM" id="MobiDB-lite"/>
    </source>
</evidence>
<dbReference type="PROSITE" id="PS01154">
    <property type="entry name" value="RNA_POL_L_13KD"/>
    <property type="match status" value="1"/>
</dbReference>
<dbReference type="EMBL" id="CAJPDR010000493">
    <property type="protein sequence ID" value="CAF9937859.1"/>
    <property type="molecule type" value="Genomic_DNA"/>
</dbReference>
<proteinExistence type="inferred from homology"/>
<dbReference type="GO" id="GO:0006366">
    <property type="term" value="P:transcription by RNA polymerase II"/>
    <property type="evidence" value="ECO:0007669"/>
    <property type="project" value="InterPro"/>
</dbReference>
<dbReference type="Pfam" id="PF13656">
    <property type="entry name" value="RNA_pol_L_2"/>
    <property type="match status" value="1"/>
</dbReference>
<accession>A0A8H3GAG8</accession>
<dbReference type="GO" id="GO:0003899">
    <property type="term" value="F:DNA-directed RNA polymerase activity"/>
    <property type="evidence" value="ECO:0007669"/>
    <property type="project" value="InterPro"/>
</dbReference>
<evidence type="ECO:0000313" key="8">
    <source>
        <dbReference type="EMBL" id="CAF9937859.1"/>
    </source>
</evidence>
<feature type="region of interest" description="Disordered" evidence="6">
    <location>
        <begin position="1"/>
        <end position="24"/>
    </location>
</feature>
<dbReference type="PANTHER" id="PTHR13946:SF16">
    <property type="entry name" value="DNA-DIRECTED RNA POLYMERASE II SUBUNIT RPB11"/>
    <property type="match status" value="1"/>
</dbReference>
<keyword evidence="9" id="KW-1185">Reference proteome</keyword>
<feature type="domain" description="DNA-directed RNA polymerase RBP11-like dimerisation" evidence="7">
    <location>
        <begin position="105"/>
        <end position="177"/>
    </location>
</feature>
<dbReference type="OrthoDB" id="10248581at2759"/>
<dbReference type="GO" id="GO:0005665">
    <property type="term" value="C:RNA polymerase II, core complex"/>
    <property type="evidence" value="ECO:0007669"/>
    <property type="project" value="InterPro"/>
</dbReference>
<evidence type="ECO:0000256" key="1">
    <source>
        <dbReference type="ARBA" id="ARBA00004123"/>
    </source>
</evidence>
<evidence type="ECO:0000256" key="5">
    <source>
        <dbReference type="ARBA" id="ARBA00025751"/>
    </source>
</evidence>
<dbReference type="GO" id="GO:0003677">
    <property type="term" value="F:DNA binding"/>
    <property type="evidence" value="ECO:0007669"/>
    <property type="project" value="InterPro"/>
</dbReference>
<gene>
    <name evidence="8" type="primary">RPB11</name>
    <name evidence="8" type="ORF">ALECFALPRED_007433</name>
</gene>
<evidence type="ECO:0000256" key="4">
    <source>
        <dbReference type="ARBA" id="ARBA00023242"/>
    </source>
</evidence>
<name>A0A8H3GAG8_9LECA</name>
<dbReference type="SUPFAM" id="SSF55257">
    <property type="entry name" value="RBP11-like subunits of RNA polymerase"/>
    <property type="match status" value="1"/>
</dbReference>
<comment type="subcellular location">
    <subcellularLocation>
        <location evidence="1">Nucleus</location>
    </subcellularLocation>
</comment>
<keyword evidence="3" id="KW-0804">Transcription</keyword>
<dbReference type="Gene3D" id="3.30.1360.10">
    <property type="entry name" value="RNA polymerase, RBP11-like subunit"/>
    <property type="match status" value="1"/>
</dbReference>
<dbReference type="HAMAP" id="MF_00261">
    <property type="entry name" value="RNApol_arch_Rpo11"/>
    <property type="match status" value="1"/>
</dbReference>
<protein>
    <submittedName>
        <fullName evidence="8">DNA-directed RNA polymerase II core subunit</fullName>
    </submittedName>
</protein>
<comment type="caution">
    <text evidence="8">The sequence shown here is derived from an EMBL/GenBank/DDBJ whole genome shotgun (WGS) entry which is preliminary data.</text>
</comment>
<dbReference type="CDD" id="cd06926">
    <property type="entry name" value="RNAP_II_RPB11"/>
    <property type="match status" value="1"/>
</dbReference>
<dbReference type="InterPro" id="IPR037685">
    <property type="entry name" value="RBP11"/>
</dbReference>
<evidence type="ECO:0000313" key="9">
    <source>
        <dbReference type="Proteomes" id="UP000664203"/>
    </source>
</evidence>
<dbReference type="FunFam" id="3.30.1360.10:FF:000003">
    <property type="entry name" value="DNA-directed RNA polymerase II subunit RPB11"/>
    <property type="match status" value="1"/>
</dbReference>
<dbReference type="InterPro" id="IPR008193">
    <property type="entry name" value="RNA_pol_Rpb11_13-16kDa_CS"/>
</dbReference>
<dbReference type="InterPro" id="IPR009025">
    <property type="entry name" value="RBP11-like_dimer"/>
</dbReference>
<dbReference type="InterPro" id="IPR036603">
    <property type="entry name" value="RBP11-like"/>
</dbReference>
<keyword evidence="2 8" id="KW-0240">DNA-directed RNA polymerase</keyword>
<dbReference type="Proteomes" id="UP000664203">
    <property type="component" value="Unassembled WGS sequence"/>
</dbReference>
<dbReference type="GO" id="GO:0046983">
    <property type="term" value="F:protein dimerization activity"/>
    <property type="evidence" value="ECO:0007669"/>
    <property type="project" value="InterPro"/>
</dbReference>
<reference evidence="8" key="1">
    <citation type="submission" date="2021-03" db="EMBL/GenBank/DDBJ databases">
        <authorList>
            <person name="Tagirdzhanova G."/>
        </authorList>
    </citation>
    <scope>NUCLEOTIDE SEQUENCE</scope>
</reference>
<sequence>MASQHSRCSLSPRFPADYIAPTSDHVTRPYNTNLSTSQHTSVHSHMSRGLLPMSRMNLSAGNAGYRRESKPTAEDNTQPRFELFLLGEGEKKVTEEADTRIPSSSIFTFNKEDHTLGNLLRSRLLQSPHVKFAGYKVPHPLVSKFELRVQTDGTLSPRAALMQCCKDLVNDLSILSREFTKEFELRKMVGDGAKADEKKDDRRAGKWEGKS</sequence>
<organism evidence="8 9">
    <name type="scientific">Alectoria fallacina</name>
    <dbReference type="NCBI Taxonomy" id="1903189"/>
    <lineage>
        <taxon>Eukaryota</taxon>
        <taxon>Fungi</taxon>
        <taxon>Dikarya</taxon>
        <taxon>Ascomycota</taxon>
        <taxon>Pezizomycotina</taxon>
        <taxon>Lecanoromycetes</taxon>
        <taxon>OSLEUM clade</taxon>
        <taxon>Lecanoromycetidae</taxon>
        <taxon>Lecanorales</taxon>
        <taxon>Lecanorineae</taxon>
        <taxon>Parmeliaceae</taxon>
        <taxon>Alectoria</taxon>
    </lineage>
</organism>
<dbReference type="PANTHER" id="PTHR13946">
    <property type="entry name" value="DNA-DIRECTED RNA POLYMERASE I,II,III"/>
    <property type="match status" value="1"/>
</dbReference>
<dbReference type="InterPro" id="IPR022905">
    <property type="entry name" value="Rpo11-like"/>
</dbReference>
<evidence type="ECO:0000259" key="7">
    <source>
        <dbReference type="Pfam" id="PF13656"/>
    </source>
</evidence>
<evidence type="ECO:0000256" key="2">
    <source>
        <dbReference type="ARBA" id="ARBA00022478"/>
    </source>
</evidence>
<evidence type="ECO:0000256" key="3">
    <source>
        <dbReference type="ARBA" id="ARBA00023163"/>
    </source>
</evidence>
<comment type="similarity">
    <text evidence="5">Belongs to the archaeal Rpo11/eukaryotic RPB11/RPC19 RNA polymerase subunit family.</text>
</comment>
<dbReference type="AlphaFoldDB" id="A0A8H3GAG8"/>